<sequence length="101" mass="10550">MGLQSTSSIALSGMQAAMQRLGSASHNVANLGTDGFRREIASAQTQPGGGVFVTLSTAAEAGNALADDVVAQRVALYEFKANMQTFKTEQEMLGSLLDLRA</sequence>
<reference evidence="1 2" key="1">
    <citation type="submission" date="2020-05" db="EMBL/GenBank/DDBJ databases">
        <title>Aquincola sp. isolate from soil.</title>
        <authorList>
            <person name="Han J."/>
            <person name="Kim D.-U."/>
        </authorList>
    </citation>
    <scope>NUCLEOTIDE SEQUENCE [LARGE SCALE GENOMIC DNA]</scope>
    <source>
        <strain evidence="1 2">S2</strain>
    </source>
</reference>
<keyword evidence="1" id="KW-0969">Cilium</keyword>
<accession>A0ABX2EJ38</accession>
<keyword evidence="1" id="KW-0282">Flagellum</keyword>
<evidence type="ECO:0000313" key="2">
    <source>
        <dbReference type="Proteomes" id="UP000737171"/>
    </source>
</evidence>
<dbReference type="EMBL" id="JABRWJ010000005">
    <property type="protein sequence ID" value="NRF68657.1"/>
    <property type="molecule type" value="Genomic_DNA"/>
</dbReference>
<keyword evidence="2" id="KW-1185">Reference proteome</keyword>
<name>A0ABX2EJ38_9BURK</name>
<keyword evidence="1" id="KW-0966">Cell projection</keyword>
<dbReference type="Proteomes" id="UP000737171">
    <property type="component" value="Unassembled WGS sequence"/>
</dbReference>
<organism evidence="1 2">
    <name type="scientific">Pseudaquabacterium terrae</name>
    <dbReference type="NCBI Taxonomy" id="2732868"/>
    <lineage>
        <taxon>Bacteria</taxon>
        <taxon>Pseudomonadati</taxon>
        <taxon>Pseudomonadota</taxon>
        <taxon>Betaproteobacteria</taxon>
        <taxon>Burkholderiales</taxon>
        <taxon>Sphaerotilaceae</taxon>
        <taxon>Pseudaquabacterium</taxon>
    </lineage>
</organism>
<comment type="caution">
    <text evidence="1">The sequence shown here is derived from an EMBL/GenBank/DDBJ whole genome shotgun (WGS) entry which is preliminary data.</text>
</comment>
<dbReference type="RefSeq" id="WP_173124579.1">
    <property type="nucleotide sequence ID" value="NZ_JABRWJ010000005.1"/>
</dbReference>
<proteinExistence type="predicted"/>
<protein>
    <submittedName>
        <fullName evidence="1">Flagellar basal body rod protein</fullName>
    </submittedName>
</protein>
<evidence type="ECO:0000313" key="1">
    <source>
        <dbReference type="EMBL" id="NRF68657.1"/>
    </source>
</evidence>
<gene>
    <name evidence="1" type="ORF">HLB44_16820</name>
</gene>